<evidence type="ECO:0000256" key="2">
    <source>
        <dbReference type="ARBA" id="ARBA00022730"/>
    </source>
</evidence>
<dbReference type="Pfam" id="PF00177">
    <property type="entry name" value="Ribosomal_S7"/>
    <property type="match status" value="1"/>
</dbReference>
<evidence type="ECO:0000256" key="4">
    <source>
        <dbReference type="ARBA" id="ARBA00022980"/>
    </source>
</evidence>
<evidence type="ECO:0000259" key="8">
    <source>
        <dbReference type="Pfam" id="PF00177"/>
    </source>
</evidence>
<name>A0ABW2L9V3_9BACT</name>
<dbReference type="Gene3D" id="1.10.455.10">
    <property type="entry name" value="Ribosomal protein S7 domain"/>
    <property type="match status" value="1"/>
</dbReference>
<comment type="subunit">
    <text evidence="6">Part of the 30S ribosomal subunit. Contacts proteins S9 and S11.</text>
</comment>
<evidence type="ECO:0000313" key="10">
    <source>
        <dbReference type="Proteomes" id="UP001596472"/>
    </source>
</evidence>
<dbReference type="EMBL" id="JBHTBS010000008">
    <property type="protein sequence ID" value="MFC7338544.1"/>
    <property type="molecule type" value="Genomic_DNA"/>
</dbReference>
<dbReference type="HAMAP" id="MF_00480_B">
    <property type="entry name" value="Ribosomal_uS7_B"/>
    <property type="match status" value="1"/>
</dbReference>
<organism evidence="9 10">
    <name type="scientific">Haloferula chungangensis</name>
    <dbReference type="NCBI Taxonomy" id="1048331"/>
    <lineage>
        <taxon>Bacteria</taxon>
        <taxon>Pseudomonadati</taxon>
        <taxon>Verrucomicrobiota</taxon>
        <taxon>Verrucomicrobiia</taxon>
        <taxon>Verrucomicrobiales</taxon>
        <taxon>Verrucomicrobiaceae</taxon>
        <taxon>Haloferula</taxon>
    </lineage>
</organism>
<dbReference type="InterPro" id="IPR020606">
    <property type="entry name" value="Ribosomal_uS7_CS"/>
</dbReference>
<evidence type="ECO:0000313" key="9">
    <source>
        <dbReference type="EMBL" id="MFC7338544.1"/>
    </source>
</evidence>
<accession>A0ABW2L9V3</accession>
<dbReference type="PROSITE" id="PS00052">
    <property type="entry name" value="RIBOSOMAL_S7"/>
    <property type="match status" value="1"/>
</dbReference>
<evidence type="ECO:0000256" key="6">
    <source>
        <dbReference type="HAMAP-Rule" id="MF_00480"/>
    </source>
</evidence>
<comment type="similarity">
    <text evidence="1 6 7">Belongs to the universal ribosomal protein uS7 family.</text>
</comment>
<dbReference type="SUPFAM" id="SSF47973">
    <property type="entry name" value="Ribosomal protein S7"/>
    <property type="match status" value="1"/>
</dbReference>
<evidence type="ECO:0000256" key="1">
    <source>
        <dbReference type="ARBA" id="ARBA00007151"/>
    </source>
</evidence>
<dbReference type="Proteomes" id="UP001596472">
    <property type="component" value="Unassembled WGS sequence"/>
</dbReference>
<dbReference type="InterPro" id="IPR036823">
    <property type="entry name" value="Ribosomal_uS7_dom_sf"/>
</dbReference>
<keyword evidence="10" id="KW-1185">Reference proteome</keyword>
<evidence type="ECO:0000256" key="5">
    <source>
        <dbReference type="ARBA" id="ARBA00023274"/>
    </source>
</evidence>
<evidence type="ECO:0000256" key="3">
    <source>
        <dbReference type="ARBA" id="ARBA00022884"/>
    </source>
</evidence>
<gene>
    <name evidence="6 9" type="primary">rpsG</name>
    <name evidence="9" type="ORF">ACFQY0_15215</name>
</gene>
<dbReference type="RefSeq" id="WP_379713980.1">
    <property type="nucleotide sequence ID" value="NZ_JBHTBS010000008.1"/>
</dbReference>
<evidence type="ECO:0000256" key="7">
    <source>
        <dbReference type="RuleBase" id="RU003619"/>
    </source>
</evidence>
<feature type="domain" description="Small ribosomal subunit protein uS7" evidence="8">
    <location>
        <begin position="3"/>
        <end position="150"/>
    </location>
</feature>
<keyword evidence="6" id="KW-0820">tRNA-binding</keyword>
<comment type="function">
    <text evidence="6">One of the primary rRNA binding proteins, it binds directly to 16S rRNA where it nucleates assembly of the head domain of the 30S subunit. Is located at the subunit interface close to the decoding center, probably blocks exit of the E-site tRNA.</text>
</comment>
<reference evidence="10" key="1">
    <citation type="journal article" date="2019" name="Int. J. Syst. Evol. Microbiol.">
        <title>The Global Catalogue of Microorganisms (GCM) 10K type strain sequencing project: providing services to taxonomists for standard genome sequencing and annotation.</title>
        <authorList>
            <consortium name="The Broad Institute Genomics Platform"/>
            <consortium name="The Broad Institute Genome Sequencing Center for Infectious Disease"/>
            <person name="Wu L."/>
            <person name="Ma J."/>
        </authorList>
    </citation>
    <scope>NUCLEOTIDE SEQUENCE [LARGE SCALE GENOMIC DNA]</scope>
    <source>
        <strain evidence="10">CGMCC 4.1467</strain>
    </source>
</reference>
<dbReference type="GO" id="GO:0005840">
    <property type="term" value="C:ribosome"/>
    <property type="evidence" value="ECO:0007669"/>
    <property type="project" value="UniProtKB-KW"/>
</dbReference>
<protein>
    <recommendedName>
        <fullName evidence="6">Small ribosomal subunit protein uS7</fullName>
    </recommendedName>
</protein>
<dbReference type="CDD" id="cd14869">
    <property type="entry name" value="uS7_Bacteria"/>
    <property type="match status" value="1"/>
</dbReference>
<dbReference type="NCBIfam" id="TIGR01029">
    <property type="entry name" value="rpsG_bact"/>
    <property type="match status" value="1"/>
</dbReference>
<keyword evidence="3 6" id="KW-0694">RNA-binding</keyword>
<dbReference type="PIRSF" id="PIRSF002122">
    <property type="entry name" value="RPS7p_RPS7a_RPS5e_RPS7o"/>
    <property type="match status" value="1"/>
</dbReference>
<dbReference type="InterPro" id="IPR000235">
    <property type="entry name" value="Ribosomal_uS7"/>
</dbReference>
<dbReference type="InterPro" id="IPR023798">
    <property type="entry name" value="Ribosomal_uS7_dom"/>
</dbReference>
<keyword evidence="4 6" id="KW-0689">Ribosomal protein</keyword>
<keyword evidence="2 6" id="KW-0699">rRNA-binding</keyword>
<dbReference type="InterPro" id="IPR005717">
    <property type="entry name" value="Ribosomal_uS7_bac/org-type"/>
</dbReference>
<proteinExistence type="inferred from homology"/>
<sequence length="157" mass="17788">MSRRKRTFKKPDRRDSRYDSPLVGHIICKVMNDGKRSLAERIVYAAIEKANEGVDTVDPLEVVTRAIENSKPRVEVKSRRVGGATYQVPLEVEADRSESLALRWIVGYARSRKGTPMHIALANEIKDAANNQGSAVRKRDDVHKMAQANRAFAHFRF</sequence>
<keyword evidence="5 6" id="KW-0687">Ribonucleoprotein</keyword>
<comment type="caution">
    <text evidence="9">The sequence shown here is derived from an EMBL/GenBank/DDBJ whole genome shotgun (WGS) entry which is preliminary data.</text>
</comment>
<dbReference type="PANTHER" id="PTHR11205">
    <property type="entry name" value="RIBOSOMAL PROTEIN S7"/>
    <property type="match status" value="1"/>
</dbReference>